<feature type="transmembrane region" description="Helical" evidence="12">
    <location>
        <begin position="506"/>
        <end position="524"/>
    </location>
</feature>
<evidence type="ECO:0000256" key="10">
    <source>
        <dbReference type="ARBA" id="ARBA00023224"/>
    </source>
</evidence>
<dbReference type="Gene3D" id="1.20.1070.10">
    <property type="entry name" value="Rhodopsin 7-helix transmembrane proteins"/>
    <property type="match status" value="1"/>
</dbReference>
<dbReference type="PANTHER" id="PTHR24372">
    <property type="entry name" value="GLYCOPROTEIN HORMONE RECEPTOR"/>
    <property type="match status" value="1"/>
</dbReference>
<dbReference type="EMBL" id="CAJFCJ010000005">
    <property type="protein sequence ID" value="CAD5114171.1"/>
    <property type="molecule type" value="Genomic_DNA"/>
</dbReference>
<dbReference type="Pfam" id="PF13855">
    <property type="entry name" value="LRR_8"/>
    <property type="match status" value="1"/>
</dbReference>
<dbReference type="InterPro" id="IPR032675">
    <property type="entry name" value="LRR_dom_sf"/>
</dbReference>
<dbReference type="InterPro" id="IPR001611">
    <property type="entry name" value="Leu-rich_rpt"/>
</dbReference>
<evidence type="ECO:0000256" key="3">
    <source>
        <dbReference type="ARBA" id="ARBA00022614"/>
    </source>
</evidence>
<dbReference type="GO" id="GO:0008528">
    <property type="term" value="F:G protein-coupled peptide receptor activity"/>
    <property type="evidence" value="ECO:0007669"/>
    <property type="project" value="TreeGrafter"/>
</dbReference>
<dbReference type="AlphaFoldDB" id="A0A7I8VEM6"/>
<dbReference type="PROSITE" id="PS51450">
    <property type="entry name" value="LRR"/>
    <property type="match status" value="2"/>
</dbReference>
<comment type="similarity">
    <text evidence="11">Belongs to the G-protein coupled receptor 1 family.</text>
</comment>
<keyword evidence="10 11" id="KW-0807">Transducer</keyword>
<dbReference type="GO" id="GO:0009755">
    <property type="term" value="P:hormone-mediated signaling pathway"/>
    <property type="evidence" value="ECO:0007669"/>
    <property type="project" value="TreeGrafter"/>
</dbReference>
<evidence type="ECO:0000256" key="1">
    <source>
        <dbReference type="ARBA" id="ARBA00004651"/>
    </source>
</evidence>
<dbReference type="PROSITE" id="PS50262">
    <property type="entry name" value="G_PROTEIN_RECEP_F1_2"/>
    <property type="match status" value="1"/>
</dbReference>
<feature type="transmembrane region" description="Helical" evidence="12">
    <location>
        <begin position="383"/>
        <end position="404"/>
    </location>
</feature>
<name>A0A7I8VEM6_9ANNE</name>
<evidence type="ECO:0000256" key="11">
    <source>
        <dbReference type="RuleBase" id="RU000688"/>
    </source>
</evidence>
<evidence type="ECO:0000313" key="15">
    <source>
        <dbReference type="Proteomes" id="UP000549394"/>
    </source>
</evidence>
<sequence length="596" mass="68817">MICDGMNTTLVGDEFDRDTTKIVIQNPNIEHLDFNWCRLNISYKSLTVLILINIDYIEIRFIKNSGFMSIRNGTFRNLYHLIRIQMNGNELILSEPFPESLSLTTLFLRNNRITRISSTTFAKVPSLTWLDLNGNLIKTIERSSFVNLRRIEIIDLSKNCLRKLKSEYFIGKNQTSIVTQFSIAHNPLTLRRGDDFLKGMKRLETLNLSGVEINSINLSENKRLRHVYFKKFSYCQFAPEVQVCQPKTDGLSSDKQLIDNLNLRYFVWVISILTVISNLFVMAYRVGREDRNFHSIFIFNLSAADLMVGLYLLMIASRDVMYRDKFIHSMHQWVYSNWCQITGFIAMLGSESSVIILAFMSIERFLTISYPYKKFVRTKMRALLCMTVIWVIGIILSAIPLFVYGRYFYGQNAVCLPLHIHDTFMTGWEFSALVFIGINFVAFMLIASTYSAMFINIRNTRKASAQPNSEKSFAIRFFFIVLTDACCWIPIIVLKILAFCDILIDRWYFLINPLLYSLSTPVFIRRAGDVSRYHWRRIVPKSLSLSQPRRSSAKTSAITGALSLENRKKSTIIHCSKLNQTSKGNGDCREDASDCV</sequence>
<gene>
    <name evidence="14" type="ORF">DGYR_LOCUS3047</name>
</gene>
<protein>
    <submittedName>
        <fullName evidence="14">DgyrCDS3313</fullName>
    </submittedName>
</protein>
<dbReference type="InterPro" id="IPR017452">
    <property type="entry name" value="GPCR_Rhodpsn_7TM"/>
</dbReference>
<dbReference type="Proteomes" id="UP000549394">
    <property type="component" value="Unassembled WGS sequence"/>
</dbReference>
<evidence type="ECO:0000256" key="6">
    <source>
        <dbReference type="ARBA" id="ARBA00022989"/>
    </source>
</evidence>
<dbReference type="PANTHER" id="PTHR24372:SF80">
    <property type="entry name" value="FI21465P1-RELATED"/>
    <property type="match status" value="1"/>
</dbReference>
<evidence type="ECO:0000313" key="14">
    <source>
        <dbReference type="EMBL" id="CAD5114171.1"/>
    </source>
</evidence>
<evidence type="ECO:0000256" key="12">
    <source>
        <dbReference type="SAM" id="Phobius"/>
    </source>
</evidence>
<dbReference type="GO" id="GO:0005886">
    <property type="term" value="C:plasma membrane"/>
    <property type="evidence" value="ECO:0007669"/>
    <property type="project" value="UniProtKB-SubCell"/>
</dbReference>
<feature type="transmembrane region" description="Helical" evidence="12">
    <location>
        <begin position="473"/>
        <end position="494"/>
    </location>
</feature>
<evidence type="ECO:0000256" key="2">
    <source>
        <dbReference type="ARBA" id="ARBA00022475"/>
    </source>
</evidence>
<keyword evidence="4 11" id="KW-0812">Transmembrane</keyword>
<accession>A0A7I8VEM6</accession>
<keyword evidence="15" id="KW-1185">Reference proteome</keyword>
<keyword evidence="3" id="KW-0433">Leucine-rich repeat</keyword>
<evidence type="ECO:0000256" key="9">
    <source>
        <dbReference type="ARBA" id="ARBA00023170"/>
    </source>
</evidence>
<keyword evidence="5" id="KW-0677">Repeat</keyword>
<proteinExistence type="inferred from homology"/>
<evidence type="ECO:0000256" key="5">
    <source>
        <dbReference type="ARBA" id="ARBA00022737"/>
    </source>
</evidence>
<feature type="transmembrane region" description="Helical" evidence="12">
    <location>
        <begin position="296"/>
        <end position="315"/>
    </location>
</feature>
<feature type="domain" description="G-protein coupled receptors family 1 profile" evidence="13">
    <location>
        <begin position="277"/>
        <end position="497"/>
    </location>
</feature>
<organism evidence="14 15">
    <name type="scientific">Dimorphilus gyrociliatus</name>
    <dbReference type="NCBI Taxonomy" id="2664684"/>
    <lineage>
        <taxon>Eukaryota</taxon>
        <taxon>Metazoa</taxon>
        <taxon>Spiralia</taxon>
        <taxon>Lophotrochozoa</taxon>
        <taxon>Annelida</taxon>
        <taxon>Polychaeta</taxon>
        <taxon>Polychaeta incertae sedis</taxon>
        <taxon>Dinophilidae</taxon>
        <taxon>Dimorphilus</taxon>
    </lineage>
</organism>
<dbReference type="OrthoDB" id="2101615at2759"/>
<feature type="transmembrane region" description="Helical" evidence="12">
    <location>
        <begin position="335"/>
        <end position="362"/>
    </location>
</feature>
<feature type="transmembrane region" description="Helical" evidence="12">
    <location>
        <begin position="265"/>
        <end position="284"/>
    </location>
</feature>
<dbReference type="GO" id="GO:0007189">
    <property type="term" value="P:adenylate cyclase-activating G protein-coupled receptor signaling pathway"/>
    <property type="evidence" value="ECO:0007669"/>
    <property type="project" value="TreeGrafter"/>
</dbReference>
<dbReference type="SUPFAM" id="SSF52058">
    <property type="entry name" value="L domain-like"/>
    <property type="match status" value="1"/>
</dbReference>
<dbReference type="Gene3D" id="3.80.10.10">
    <property type="entry name" value="Ribonuclease Inhibitor"/>
    <property type="match status" value="1"/>
</dbReference>
<keyword evidence="6 12" id="KW-1133">Transmembrane helix</keyword>
<comment type="subcellular location">
    <subcellularLocation>
        <location evidence="1">Cell membrane</location>
        <topology evidence="1">Multi-pass membrane protein</topology>
    </subcellularLocation>
</comment>
<keyword evidence="2" id="KW-1003">Cell membrane</keyword>
<evidence type="ECO:0000259" key="13">
    <source>
        <dbReference type="PROSITE" id="PS50262"/>
    </source>
</evidence>
<dbReference type="SMART" id="SM00369">
    <property type="entry name" value="LRR_TYP"/>
    <property type="match status" value="3"/>
</dbReference>
<keyword evidence="8 12" id="KW-0472">Membrane</keyword>
<keyword evidence="7 11" id="KW-0297">G-protein coupled receptor</keyword>
<evidence type="ECO:0000256" key="8">
    <source>
        <dbReference type="ARBA" id="ARBA00023136"/>
    </source>
</evidence>
<dbReference type="SUPFAM" id="SSF81321">
    <property type="entry name" value="Family A G protein-coupled receptor-like"/>
    <property type="match status" value="1"/>
</dbReference>
<dbReference type="InterPro" id="IPR000276">
    <property type="entry name" value="GPCR_Rhodpsn"/>
</dbReference>
<dbReference type="InterPro" id="IPR003591">
    <property type="entry name" value="Leu-rich_rpt_typical-subtyp"/>
</dbReference>
<dbReference type="PROSITE" id="PS00237">
    <property type="entry name" value="G_PROTEIN_RECEP_F1_1"/>
    <property type="match status" value="1"/>
</dbReference>
<feature type="transmembrane region" description="Helical" evidence="12">
    <location>
        <begin position="430"/>
        <end position="452"/>
    </location>
</feature>
<comment type="caution">
    <text evidence="14">The sequence shown here is derived from an EMBL/GenBank/DDBJ whole genome shotgun (WGS) entry which is preliminary data.</text>
</comment>
<evidence type="ECO:0000256" key="4">
    <source>
        <dbReference type="ARBA" id="ARBA00022692"/>
    </source>
</evidence>
<reference evidence="14 15" key="1">
    <citation type="submission" date="2020-08" db="EMBL/GenBank/DDBJ databases">
        <authorList>
            <person name="Hejnol A."/>
        </authorList>
    </citation>
    <scope>NUCLEOTIDE SEQUENCE [LARGE SCALE GENOMIC DNA]</scope>
</reference>
<keyword evidence="9 11" id="KW-0675">Receptor</keyword>
<dbReference type="Pfam" id="PF00001">
    <property type="entry name" value="7tm_1"/>
    <property type="match status" value="1"/>
</dbReference>
<dbReference type="PRINTS" id="PR00237">
    <property type="entry name" value="GPCRRHODOPSN"/>
</dbReference>
<evidence type="ECO:0000256" key="7">
    <source>
        <dbReference type="ARBA" id="ARBA00023040"/>
    </source>
</evidence>